<keyword evidence="2" id="KW-0413">Isomerase</keyword>
<dbReference type="Pfam" id="PF12680">
    <property type="entry name" value="SnoaL_2"/>
    <property type="match status" value="1"/>
</dbReference>
<protein>
    <submittedName>
        <fullName evidence="2">Steroid delta-isomerase-like uncharacterized protein</fullName>
    </submittedName>
</protein>
<dbReference type="InterPro" id="IPR032710">
    <property type="entry name" value="NTF2-like_dom_sf"/>
</dbReference>
<dbReference type="GO" id="GO:0030638">
    <property type="term" value="P:polyketide metabolic process"/>
    <property type="evidence" value="ECO:0007669"/>
    <property type="project" value="InterPro"/>
</dbReference>
<evidence type="ECO:0000259" key="1">
    <source>
        <dbReference type="Pfam" id="PF12680"/>
    </source>
</evidence>
<reference evidence="2 3" key="1">
    <citation type="submission" date="2020-08" db="EMBL/GenBank/DDBJ databases">
        <title>Functional genomics of gut bacteria from endangered species of beetles.</title>
        <authorList>
            <person name="Carlos-Shanley C."/>
        </authorList>
    </citation>
    <scope>NUCLEOTIDE SEQUENCE [LARGE SCALE GENOMIC DNA]</scope>
    <source>
        <strain evidence="2 3">S00245</strain>
    </source>
</reference>
<name>A0A7W7KAX7_9SPHN</name>
<dbReference type="EMBL" id="JACHLR010000007">
    <property type="protein sequence ID" value="MBB4858723.1"/>
    <property type="molecule type" value="Genomic_DNA"/>
</dbReference>
<dbReference type="PANTHER" id="PTHR38436:SF1">
    <property type="entry name" value="ESTER CYCLASE"/>
    <property type="match status" value="1"/>
</dbReference>
<dbReference type="InterPro" id="IPR009959">
    <property type="entry name" value="Cyclase_SnoaL-like"/>
</dbReference>
<comment type="caution">
    <text evidence="2">The sequence shown here is derived from an EMBL/GenBank/DDBJ whole genome shotgun (WGS) entry which is preliminary data.</text>
</comment>
<dbReference type="AlphaFoldDB" id="A0A7W7KAX7"/>
<proteinExistence type="predicted"/>
<dbReference type="InterPro" id="IPR037401">
    <property type="entry name" value="SnoaL-like"/>
</dbReference>
<dbReference type="RefSeq" id="WP_184244642.1">
    <property type="nucleotide sequence ID" value="NZ_JACHLR010000007.1"/>
</dbReference>
<dbReference type="Proteomes" id="UP000555448">
    <property type="component" value="Unassembled WGS sequence"/>
</dbReference>
<dbReference type="Gene3D" id="3.10.450.50">
    <property type="match status" value="1"/>
</dbReference>
<sequence length="146" mass="16339">MTTNEDIIRELYAAAEANGQDVDRFAAFFHEDGYFQDEASGQQWYGDNVRQPIEALGVAFPDMHRELLRFYATGDTVIVELKLQGTHKGDFPSPIGTLPATGKIFDVPCCDVFHLRDGKVTAFHCYNEAFVWLRQLGAFDDVKGGS</sequence>
<dbReference type="SUPFAM" id="SSF54427">
    <property type="entry name" value="NTF2-like"/>
    <property type="match status" value="1"/>
</dbReference>
<evidence type="ECO:0000313" key="3">
    <source>
        <dbReference type="Proteomes" id="UP000555448"/>
    </source>
</evidence>
<gene>
    <name evidence="2" type="ORF">HNO88_002049</name>
</gene>
<evidence type="ECO:0000313" key="2">
    <source>
        <dbReference type="EMBL" id="MBB4858723.1"/>
    </source>
</evidence>
<organism evidence="2 3">
    <name type="scientific">Novosphingobium chloroacetimidivorans</name>
    <dbReference type="NCBI Taxonomy" id="1428314"/>
    <lineage>
        <taxon>Bacteria</taxon>
        <taxon>Pseudomonadati</taxon>
        <taxon>Pseudomonadota</taxon>
        <taxon>Alphaproteobacteria</taxon>
        <taxon>Sphingomonadales</taxon>
        <taxon>Sphingomonadaceae</taxon>
        <taxon>Novosphingobium</taxon>
    </lineage>
</organism>
<dbReference type="PANTHER" id="PTHR38436">
    <property type="entry name" value="POLYKETIDE CYCLASE SNOAL-LIKE DOMAIN"/>
    <property type="match status" value="1"/>
</dbReference>
<accession>A0A7W7KAX7</accession>
<keyword evidence="3" id="KW-1185">Reference proteome</keyword>
<dbReference type="GO" id="GO:0016853">
    <property type="term" value="F:isomerase activity"/>
    <property type="evidence" value="ECO:0007669"/>
    <property type="project" value="UniProtKB-KW"/>
</dbReference>
<feature type="domain" description="SnoaL-like" evidence="1">
    <location>
        <begin position="9"/>
        <end position="122"/>
    </location>
</feature>